<dbReference type="Gene3D" id="1.10.150.20">
    <property type="entry name" value="5' to 3' exonuclease, C-terminal subdomain"/>
    <property type="match status" value="1"/>
</dbReference>
<dbReference type="InterPro" id="IPR052230">
    <property type="entry name" value="DNA_polymerase_eta"/>
</dbReference>
<keyword evidence="3" id="KW-0479">Metal-binding</keyword>
<dbReference type="GO" id="GO:0035861">
    <property type="term" value="C:site of double-strand break"/>
    <property type="evidence" value="ECO:0007669"/>
    <property type="project" value="TreeGrafter"/>
</dbReference>
<dbReference type="PANTHER" id="PTHR45873:SF1">
    <property type="entry name" value="DNA POLYMERASE ETA"/>
    <property type="match status" value="1"/>
</dbReference>
<evidence type="ECO:0000313" key="14">
    <source>
        <dbReference type="Proteomes" id="UP000019804"/>
    </source>
</evidence>
<protein>
    <recommendedName>
        <fullName evidence="9">DNA polymerase eta</fullName>
    </recommendedName>
</protein>
<dbReference type="Gene3D" id="3.30.70.270">
    <property type="match status" value="1"/>
</dbReference>
<dbReference type="GO" id="GO:0070987">
    <property type="term" value="P:error-free translesion synthesis"/>
    <property type="evidence" value="ECO:0007669"/>
    <property type="project" value="UniProtKB-ARBA"/>
</dbReference>
<dbReference type="GO" id="GO:0008270">
    <property type="term" value="F:zinc ion binding"/>
    <property type="evidence" value="ECO:0007669"/>
    <property type="project" value="UniProtKB-KW"/>
</dbReference>
<dbReference type="SUPFAM" id="SSF100879">
    <property type="entry name" value="Lesion bypass DNA polymerase (Y-family), little finger domain"/>
    <property type="match status" value="1"/>
</dbReference>
<proteinExistence type="predicted"/>
<dbReference type="GO" id="GO:0003887">
    <property type="term" value="F:DNA-directed DNA polymerase activity"/>
    <property type="evidence" value="ECO:0007669"/>
    <property type="project" value="TreeGrafter"/>
</dbReference>
<evidence type="ECO:0000256" key="10">
    <source>
        <dbReference type="SAM" id="MobiDB-lite"/>
    </source>
</evidence>
<keyword evidence="2" id="KW-0808">Transferase</keyword>
<evidence type="ECO:0000259" key="11">
    <source>
        <dbReference type="PROSITE" id="PS50173"/>
    </source>
</evidence>
<evidence type="ECO:0000256" key="8">
    <source>
        <dbReference type="ARBA" id="ARBA00023242"/>
    </source>
</evidence>
<keyword evidence="4" id="KW-0227">DNA damage</keyword>
<dbReference type="PROSITE" id="PS50173">
    <property type="entry name" value="UMUC"/>
    <property type="match status" value="1"/>
</dbReference>
<dbReference type="STRING" id="1388766.A0A017SP48"/>
<dbReference type="Pfam" id="PF00817">
    <property type="entry name" value="IMS"/>
    <property type="match status" value="2"/>
</dbReference>
<evidence type="ECO:0000256" key="9">
    <source>
        <dbReference type="ARBA" id="ARBA00044975"/>
    </source>
</evidence>
<dbReference type="GO" id="GO:0007064">
    <property type="term" value="P:mitotic sister chromatid cohesion"/>
    <property type="evidence" value="ECO:0007669"/>
    <property type="project" value="UniProtKB-ARBA"/>
</dbReference>
<dbReference type="InterPro" id="IPR043128">
    <property type="entry name" value="Rev_trsase/Diguanyl_cyclase"/>
</dbReference>
<accession>A0A017SP48</accession>
<evidence type="ECO:0000313" key="13">
    <source>
        <dbReference type="EMBL" id="EYE98409.1"/>
    </source>
</evidence>
<dbReference type="GO" id="GO:0005634">
    <property type="term" value="C:nucleus"/>
    <property type="evidence" value="ECO:0007669"/>
    <property type="project" value="UniProtKB-SubCell"/>
</dbReference>
<feature type="compositionally biased region" description="Low complexity" evidence="10">
    <location>
        <begin position="667"/>
        <end position="682"/>
    </location>
</feature>
<dbReference type="GO" id="GO:0003684">
    <property type="term" value="F:damaged DNA binding"/>
    <property type="evidence" value="ECO:0007669"/>
    <property type="project" value="InterPro"/>
</dbReference>
<dbReference type="Pfam" id="PF21704">
    <property type="entry name" value="POLH-Rev1_HhH"/>
    <property type="match status" value="1"/>
</dbReference>
<dbReference type="HOGENOM" id="CLU_012348_7_1_1"/>
<dbReference type="AlphaFoldDB" id="A0A017SP48"/>
<dbReference type="GO" id="GO:0006281">
    <property type="term" value="P:DNA repair"/>
    <property type="evidence" value="ECO:0007669"/>
    <property type="project" value="UniProtKB-KW"/>
</dbReference>
<dbReference type="GO" id="GO:0009314">
    <property type="term" value="P:response to radiation"/>
    <property type="evidence" value="ECO:0007669"/>
    <property type="project" value="TreeGrafter"/>
</dbReference>
<feature type="region of interest" description="Disordered" evidence="10">
    <location>
        <begin position="647"/>
        <end position="695"/>
    </location>
</feature>
<keyword evidence="7" id="KW-0234">DNA repair</keyword>
<evidence type="ECO:0000256" key="2">
    <source>
        <dbReference type="ARBA" id="ARBA00022679"/>
    </source>
</evidence>
<evidence type="ECO:0000256" key="1">
    <source>
        <dbReference type="ARBA" id="ARBA00004123"/>
    </source>
</evidence>
<feature type="region of interest" description="Disordered" evidence="10">
    <location>
        <begin position="1"/>
        <end position="27"/>
    </location>
</feature>
<dbReference type="FunFam" id="1.10.150.20:FF:000014">
    <property type="entry name" value="Polymerase (DNA directed), eta"/>
    <property type="match status" value="1"/>
</dbReference>
<keyword evidence="14" id="KW-1185">Reference proteome</keyword>
<evidence type="ECO:0000256" key="6">
    <source>
        <dbReference type="ARBA" id="ARBA00022833"/>
    </source>
</evidence>
<dbReference type="Pfam" id="PF11799">
    <property type="entry name" value="IMS_C"/>
    <property type="match status" value="1"/>
</dbReference>
<dbReference type="RefSeq" id="XP_040642097.1">
    <property type="nucleotide sequence ID" value="XM_040779950.1"/>
</dbReference>
<dbReference type="Pfam" id="PF18439">
    <property type="entry name" value="zf_UBZ"/>
    <property type="match status" value="1"/>
</dbReference>
<dbReference type="PIRSF" id="PIRSF036603">
    <property type="entry name" value="DPol_eta"/>
    <property type="match status" value="1"/>
</dbReference>
<feature type="compositionally biased region" description="Polar residues" evidence="10">
    <location>
        <begin position="575"/>
        <end position="591"/>
    </location>
</feature>
<dbReference type="Proteomes" id="UP000019804">
    <property type="component" value="Unassembled WGS sequence"/>
</dbReference>
<dbReference type="EMBL" id="KK088413">
    <property type="protein sequence ID" value="EYE98409.1"/>
    <property type="molecule type" value="Genomic_DNA"/>
</dbReference>
<dbReference type="PROSITE" id="PS51907">
    <property type="entry name" value="ZF_UBZ3"/>
    <property type="match status" value="1"/>
</dbReference>
<gene>
    <name evidence="13" type="ORF">EURHEDRAFT_399706</name>
</gene>
<dbReference type="InterPro" id="IPR001126">
    <property type="entry name" value="UmuC"/>
</dbReference>
<dbReference type="FunFam" id="3.40.1170.60:FF:000008">
    <property type="entry name" value="DNA polymerase eta subunit"/>
    <property type="match status" value="1"/>
</dbReference>
<feature type="domain" description="UBZ3-type" evidence="12">
    <location>
        <begin position="614"/>
        <end position="648"/>
    </location>
</feature>
<evidence type="ECO:0000256" key="4">
    <source>
        <dbReference type="ARBA" id="ARBA00022763"/>
    </source>
</evidence>
<name>A0A017SP48_ASPRC</name>
<keyword evidence="6" id="KW-0862">Zinc</keyword>
<evidence type="ECO:0000259" key="12">
    <source>
        <dbReference type="PROSITE" id="PS51907"/>
    </source>
</evidence>
<evidence type="ECO:0000256" key="7">
    <source>
        <dbReference type="ARBA" id="ARBA00023204"/>
    </source>
</evidence>
<dbReference type="GO" id="GO:0005657">
    <property type="term" value="C:replication fork"/>
    <property type="evidence" value="ECO:0007669"/>
    <property type="project" value="UniProtKB-ARBA"/>
</dbReference>
<feature type="region of interest" description="Disordered" evidence="10">
    <location>
        <begin position="560"/>
        <end position="614"/>
    </location>
</feature>
<dbReference type="InterPro" id="IPR017961">
    <property type="entry name" value="DNA_pol_Y-fam_little_finger"/>
</dbReference>
<dbReference type="InterPro" id="IPR041298">
    <property type="entry name" value="UBZ3"/>
</dbReference>
<feature type="domain" description="UmuC" evidence="11">
    <location>
        <begin position="51"/>
        <end position="339"/>
    </location>
</feature>
<dbReference type="PANTHER" id="PTHR45873">
    <property type="entry name" value="DNA POLYMERASE ETA"/>
    <property type="match status" value="1"/>
</dbReference>
<keyword evidence="5" id="KW-0863">Zinc-finger</keyword>
<dbReference type="Gene3D" id="3.30.1490.100">
    <property type="entry name" value="DNA polymerase, Y-family, little finger domain"/>
    <property type="match status" value="1"/>
</dbReference>
<dbReference type="Gene3D" id="3.40.1170.60">
    <property type="match status" value="1"/>
</dbReference>
<dbReference type="GeneID" id="63695074"/>
<keyword evidence="8" id="KW-0539">Nucleus</keyword>
<dbReference type="FunFam" id="3.30.1490.100:FF:000009">
    <property type="entry name" value="DNA polymerase eta subunit"/>
    <property type="match status" value="1"/>
</dbReference>
<reference evidence="14" key="1">
    <citation type="journal article" date="2014" name="Nat. Commun.">
        <title>Genomic adaptations of the halophilic Dead Sea filamentous fungus Eurotium rubrum.</title>
        <authorList>
            <person name="Kis-Papo T."/>
            <person name="Weig A.R."/>
            <person name="Riley R."/>
            <person name="Persoh D."/>
            <person name="Salamov A."/>
            <person name="Sun H."/>
            <person name="Lipzen A."/>
            <person name="Wasser S.P."/>
            <person name="Rambold G."/>
            <person name="Grigoriev I.V."/>
            <person name="Nevo E."/>
        </authorList>
    </citation>
    <scope>NUCLEOTIDE SEQUENCE [LARGE SCALE GENOMIC DNA]</scope>
    <source>
        <strain evidence="14">CBS 135680</strain>
    </source>
</reference>
<dbReference type="InterPro" id="IPR036775">
    <property type="entry name" value="DNA_pol_Y-fam_lit_finger_sf"/>
</dbReference>
<organism evidence="13 14">
    <name type="scientific">Aspergillus ruber (strain CBS 135680)</name>
    <dbReference type="NCBI Taxonomy" id="1388766"/>
    <lineage>
        <taxon>Eukaryota</taxon>
        <taxon>Fungi</taxon>
        <taxon>Dikarya</taxon>
        <taxon>Ascomycota</taxon>
        <taxon>Pezizomycotina</taxon>
        <taxon>Eurotiomycetes</taxon>
        <taxon>Eurotiomycetidae</taxon>
        <taxon>Eurotiales</taxon>
        <taxon>Aspergillaceae</taxon>
        <taxon>Aspergillus</taxon>
        <taxon>Aspergillus subgen. Aspergillus</taxon>
    </lineage>
</organism>
<evidence type="ECO:0000256" key="5">
    <source>
        <dbReference type="ARBA" id="ARBA00022771"/>
    </source>
</evidence>
<dbReference type="SUPFAM" id="SSF56672">
    <property type="entry name" value="DNA/RNA polymerases"/>
    <property type="match status" value="1"/>
</dbReference>
<dbReference type="InterPro" id="IPR043502">
    <property type="entry name" value="DNA/RNA_pol_sf"/>
</dbReference>
<feature type="compositionally biased region" description="Basic and acidic residues" evidence="10">
    <location>
        <begin position="18"/>
        <end position="27"/>
    </location>
</feature>
<dbReference type="OrthoDB" id="5723at2759"/>
<evidence type="ECO:0000256" key="3">
    <source>
        <dbReference type="ARBA" id="ARBA00022723"/>
    </source>
</evidence>
<dbReference type="FunFam" id="3.30.70.270:FF:000056">
    <property type="entry name" value="Sister chromatid cohesion protein Eso1"/>
    <property type="match status" value="1"/>
</dbReference>
<sequence>MSRSPTTSPRPSPSPEDNPERSIDHPRPSRYTYKQLKLLRQSSTATPLRVIAHIDLDAFYAQCEMVRLGTLRETPLAVRQWDSLIAVNYPARDSGITRMISATEAKKLCPDIVLQHVATFREGEGGKWAYREDAFKNIGMDKVSLDPYRAESRKILAVMKEEAYRWHAAVTGENGAGTETSAPPFKVQTQLPSVEKASIDEVFIDLSPLVFGALLQRYPELRTEALGEDRGAPLPCPPTTALEWNAEDCLIDLDVNETEVDDPDWDDIAMLIGSEIIRSVRTAVWNHLSFTCSAGVARNKMMAKLGSGCNKPNKQTVVRNRAVQNFLGGFKFTKIRMLGGKLGDQIVAHFGTEQVSDLLNVSLEQLRSKLDDGTANWLYGIIRGEDRSEVNSRTQMKSMLSAKSFRPSINSVEQAEKWLRIFAADIYNRLVEDGVLENRRRPKIVTLHHRQGAQVRSRQIPIPGAKPIDEATLFDLGSTLLWQVIEDASAWPCANLSLSVGAFEDGVTKNRAIDGFLLRGKQTKTNAGYSTRDVVTVDMTEEQPFNVKRRKVEENGIRRFFTSPSAADPEVPLNEQPQPEASGPTNSTEAVSQAIRDGRPNSGPEGSLDLPGDVPRDFYLCDDCNQPISEDDRTEHDDWHFAKELEMQEREAAKAPVSLPRPSSHPSNINARSRGGRNSRSSSKTEKGQTRLTFG</sequence>
<dbReference type="GO" id="GO:0042276">
    <property type="term" value="P:error-prone translesion synthesis"/>
    <property type="evidence" value="ECO:0007669"/>
    <property type="project" value="TreeGrafter"/>
</dbReference>
<comment type="subcellular location">
    <subcellularLocation>
        <location evidence="1">Nucleus</location>
    </subcellularLocation>
</comment>